<dbReference type="PANTHER" id="PTHR30616:SF2">
    <property type="entry name" value="PURINE NUCLEOSIDE PHOSPHORYLASE LACC1"/>
    <property type="match status" value="1"/>
</dbReference>
<keyword evidence="13" id="KW-1185">Reference proteome</keyword>
<keyword evidence="7" id="KW-0862">Zinc</keyword>
<comment type="caution">
    <text evidence="12">The sequence shown here is derived from an EMBL/GenBank/DDBJ whole genome shotgun (WGS) entry which is preliminary data.</text>
</comment>
<dbReference type="EMBL" id="JAAOXG010000008">
    <property type="protein sequence ID" value="NNJ29091.1"/>
    <property type="molecule type" value="Genomic_DNA"/>
</dbReference>
<comment type="similarity">
    <text evidence="3 11">Belongs to the purine nucleoside phosphorylase YfiH/LACC1 family.</text>
</comment>
<keyword evidence="4" id="KW-0808">Transferase</keyword>
<gene>
    <name evidence="12" type="primary">pgeF</name>
    <name evidence="12" type="ORF">G9470_04660</name>
</gene>
<accession>A0ABX1VP68</accession>
<comment type="catalytic activity">
    <reaction evidence="9">
        <text>adenosine + phosphate = alpha-D-ribose 1-phosphate + adenine</text>
        <dbReference type="Rhea" id="RHEA:27642"/>
        <dbReference type="ChEBI" id="CHEBI:16335"/>
        <dbReference type="ChEBI" id="CHEBI:16708"/>
        <dbReference type="ChEBI" id="CHEBI:43474"/>
        <dbReference type="ChEBI" id="CHEBI:57720"/>
        <dbReference type="EC" id="2.4.2.1"/>
    </reaction>
    <physiologicalReaction direction="left-to-right" evidence="9">
        <dbReference type="Rhea" id="RHEA:27643"/>
    </physiologicalReaction>
</comment>
<evidence type="ECO:0000256" key="9">
    <source>
        <dbReference type="ARBA" id="ARBA00048968"/>
    </source>
</evidence>
<evidence type="ECO:0000256" key="10">
    <source>
        <dbReference type="ARBA" id="ARBA00049893"/>
    </source>
</evidence>
<dbReference type="CDD" id="cd16833">
    <property type="entry name" value="YfiH"/>
    <property type="match status" value="1"/>
</dbReference>
<protein>
    <recommendedName>
        <fullName evidence="11">Purine nucleoside phosphorylase</fullName>
    </recommendedName>
</protein>
<dbReference type="InterPro" id="IPR003730">
    <property type="entry name" value="Cu_polyphenol_OxRdtase"/>
</dbReference>
<comment type="function">
    <text evidence="2">Purine nucleoside enzyme that catalyzes the phosphorolysis of adenosine and inosine nucleosides, yielding D-ribose 1-phosphate and the respective free bases, adenine and hypoxanthine. Also catalyzes the phosphorolysis of S-methyl-5'-thioadenosine into adenine and S-methyl-5-thio-alpha-D-ribose 1-phosphate. Also has adenosine deaminase activity.</text>
</comment>
<keyword evidence="6" id="KW-0378">Hydrolase</keyword>
<proteinExistence type="inferred from homology"/>
<reference evidence="12 13" key="1">
    <citation type="submission" date="2020-03" db="EMBL/GenBank/DDBJ databases">
        <title>Genome Sequence of industrial isolate, B5A.</title>
        <authorList>
            <person name="Sharma S."/>
            <person name="Patil P.B."/>
            <person name="Korpole S."/>
        </authorList>
    </citation>
    <scope>NUCLEOTIDE SEQUENCE [LARGE SCALE GENOMIC DNA]</scope>
    <source>
        <strain evidence="12 13">PI-S10-B5A</strain>
    </source>
</reference>
<dbReference type="InterPro" id="IPR011324">
    <property type="entry name" value="Cytotoxic_necrot_fac-like_cat"/>
</dbReference>
<evidence type="ECO:0000256" key="4">
    <source>
        <dbReference type="ARBA" id="ARBA00022679"/>
    </source>
</evidence>
<dbReference type="InterPro" id="IPR038371">
    <property type="entry name" value="Cu_polyphenol_OxRdtase_sf"/>
</dbReference>
<keyword evidence="5" id="KW-0479">Metal-binding</keyword>
<evidence type="ECO:0000256" key="7">
    <source>
        <dbReference type="ARBA" id="ARBA00022833"/>
    </source>
</evidence>
<sequence length="284" mass="31791">MSVIWTRKNIKPGMNYIESDPVPYLSFPMLEKTGMVKHGFSTKLGGVSQGKFATLNFTFTRGDNPDHVIENYKRMAAVLGVDEKRMVLSYQTHTTNVRLVTEEDAGKGIGKERDYKDIDGLITNVPGITLVTFFADCVPLYFLDPVHKAIGLSHSGWRGTVSRMGAVTIDKMKEAYGTRAEDLLVCIGPSICGDCYEVGEEVALEFKKAFAKENWNQILRKKDNGKFMLDLWKANEILLKEAGVKPENIETTDICTHCNSDYLFSHRTCGNERGNLAAFLSLKE</sequence>
<comment type="catalytic activity">
    <reaction evidence="8">
        <text>adenosine + H2O + H(+) = inosine + NH4(+)</text>
        <dbReference type="Rhea" id="RHEA:24408"/>
        <dbReference type="ChEBI" id="CHEBI:15377"/>
        <dbReference type="ChEBI" id="CHEBI:15378"/>
        <dbReference type="ChEBI" id="CHEBI:16335"/>
        <dbReference type="ChEBI" id="CHEBI:17596"/>
        <dbReference type="ChEBI" id="CHEBI:28938"/>
        <dbReference type="EC" id="3.5.4.4"/>
    </reaction>
    <physiologicalReaction direction="left-to-right" evidence="8">
        <dbReference type="Rhea" id="RHEA:24409"/>
    </physiologicalReaction>
</comment>
<dbReference type="SUPFAM" id="SSF64438">
    <property type="entry name" value="CNF1/YfiH-like putative cysteine hydrolases"/>
    <property type="match status" value="1"/>
</dbReference>
<name>A0ABX1VP68_9FIRM</name>
<evidence type="ECO:0000313" key="13">
    <source>
        <dbReference type="Proteomes" id="UP000539052"/>
    </source>
</evidence>
<comment type="catalytic activity">
    <reaction evidence="10">
        <text>S-methyl-5'-thioadenosine + phosphate = 5-(methylsulfanyl)-alpha-D-ribose 1-phosphate + adenine</text>
        <dbReference type="Rhea" id="RHEA:11852"/>
        <dbReference type="ChEBI" id="CHEBI:16708"/>
        <dbReference type="ChEBI" id="CHEBI:17509"/>
        <dbReference type="ChEBI" id="CHEBI:43474"/>
        <dbReference type="ChEBI" id="CHEBI:58533"/>
        <dbReference type="EC" id="2.4.2.28"/>
    </reaction>
    <physiologicalReaction direction="left-to-right" evidence="10">
        <dbReference type="Rhea" id="RHEA:11853"/>
    </physiologicalReaction>
</comment>
<evidence type="ECO:0000256" key="8">
    <source>
        <dbReference type="ARBA" id="ARBA00047989"/>
    </source>
</evidence>
<dbReference type="RefSeq" id="WP_170820383.1">
    <property type="nucleotide sequence ID" value="NZ_JAAOXG010000008.1"/>
</dbReference>
<dbReference type="PANTHER" id="PTHR30616">
    <property type="entry name" value="UNCHARACTERIZED PROTEIN YFIH"/>
    <property type="match status" value="1"/>
</dbReference>
<dbReference type="Pfam" id="PF02578">
    <property type="entry name" value="Cu-oxidase_4"/>
    <property type="match status" value="1"/>
</dbReference>
<evidence type="ECO:0000256" key="11">
    <source>
        <dbReference type="RuleBase" id="RU361274"/>
    </source>
</evidence>
<evidence type="ECO:0000256" key="6">
    <source>
        <dbReference type="ARBA" id="ARBA00022801"/>
    </source>
</evidence>
<organism evidence="12 13">
    <name type="scientific">Lacrimispora defluvii</name>
    <dbReference type="NCBI Taxonomy" id="2719233"/>
    <lineage>
        <taxon>Bacteria</taxon>
        <taxon>Bacillati</taxon>
        <taxon>Bacillota</taxon>
        <taxon>Clostridia</taxon>
        <taxon>Lachnospirales</taxon>
        <taxon>Lachnospiraceae</taxon>
        <taxon>Lacrimispora</taxon>
    </lineage>
</organism>
<comment type="catalytic activity">
    <reaction evidence="1">
        <text>inosine + phosphate = alpha-D-ribose 1-phosphate + hypoxanthine</text>
        <dbReference type="Rhea" id="RHEA:27646"/>
        <dbReference type="ChEBI" id="CHEBI:17368"/>
        <dbReference type="ChEBI" id="CHEBI:17596"/>
        <dbReference type="ChEBI" id="CHEBI:43474"/>
        <dbReference type="ChEBI" id="CHEBI:57720"/>
        <dbReference type="EC" id="2.4.2.1"/>
    </reaction>
    <physiologicalReaction direction="left-to-right" evidence="1">
        <dbReference type="Rhea" id="RHEA:27647"/>
    </physiologicalReaction>
</comment>
<evidence type="ECO:0000256" key="5">
    <source>
        <dbReference type="ARBA" id="ARBA00022723"/>
    </source>
</evidence>
<dbReference type="Proteomes" id="UP000539052">
    <property type="component" value="Unassembled WGS sequence"/>
</dbReference>
<evidence type="ECO:0000256" key="3">
    <source>
        <dbReference type="ARBA" id="ARBA00007353"/>
    </source>
</evidence>
<evidence type="ECO:0000256" key="1">
    <source>
        <dbReference type="ARBA" id="ARBA00000553"/>
    </source>
</evidence>
<evidence type="ECO:0000256" key="2">
    <source>
        <dbReference type="ARBA" id="ARBA00003215"/>
    </source>
</evidence>
<dbReference type="NCBIfam" id="TIGR00726">
    <property type="entry name" value="peptidoglycan editing factor PgeF"/>
    <property type="match status" value="1"/>
</dbReference>
<evidence type="ECO:0000313" key="12">
    <source>
        <dbReference type="EMBL" id="NNJ29091.1"/>
    </source>
</evidence>
<dbReference type="Gene3D" id="3.60.140.10">
    <property type="entry name" value="CNF1/YfiH-like putative cysteine hydrolases"/>
    <property type="match status" value="1"/>
</dbReference>